<keyword evidence="2" id="KW-1185">Reference proteome</keyword>
<sequence length="93" mass="10594">MADKYTIKKTCFNNIEENTLVELYSLSKDSIKQVDNKSFHEVTILMSAIREEAPARLKDIEDIEAEVTPEIATILSSNMEEALFINEIESLIN</sequence>
<name>A0A3S2W2H1_9BACI</name>
<gene>
    <name evidence="1" type="ORF">EM808_19575</name>
</gene>
<reference evidence="1 2" key="1">
    <citation type="submission" date="2019-01" db="EMBL/GenBank/DDBJ databases">
        <title>Bacillus sp. M5HDSG1-1, whole genome shotgun sequence.</title>
        <authorList>
            <person name="Tuo L."/>
        </authorList>
    </citation>
    <scope>NUCLEOTIDE SEQUENCE [LARGE SCALE GENOMIC DNA]</scope>
    <source>
        <strain evidence="1 2">M5HDSG1-1</strain>
    </source>
</reference>
<evidence type="ECO:0000313" key="1">
    <source>
        <dbReference type="EMBL" id="RVT59497.1"/>
    </source>
</evidence>
<dbReference type="Proteomes" id="UP000288024">
    <property type="component" value="Unassembled WGS sequence"/>
</dbReference>
<organism evidence="1 2">
    <name type="scientific">Niallia taxi</name>
    <dbReference type="NCBI Taxonomy" id="2499688"/>
    <lineage>
        <taxon>Bacteria</taxon>
        <taxon>Bacillati</taxon>
        <taxon>Bacillota</taxon>
        <taxon>Bacilli</taxon>
        <taxon>Bacillales</taxon>
        <taxon>Bacillaceae</taxon>
        <taxon>Niallia</taxon>
    </lineage>
</organism>
<accession>A0A3S2W2H1</accession>
<dbReference type="RefSeq" id="WP_127739893.1">
    <property type="nucleotide sequence ID" value="NZ_CAJCKN010000005.1"/>
</dbReference>
<protein>
    <submittedName>
        <fullName evidence="1">Uncharacterized protein</fullName>
    </submittedName>
</protein>
<comment type="caution">
    <text evidence="1">The sequence shown here is derived from an EMBL/GenBank/DDBJ whole genome shotgun (WGS) entry which is preliminary data.</text>
</comment>
<dbReference type="EMBL" id="RZTZ01000009">
    <property type="protein sequence ID" value="RVT59497.1"/>
    <property type="molecule type" value="Genomic_DNA"/>
</dbReference>
<dbReference type="GeneID" id="87619126"/>
<dbReference type="AlphaFoldDB" id="A0A3S2W2H1"/>
<evidence type="ECO:0000313" key="2">
    <source>
        <dbReference type="Proteomes" id="UP000288024"/>
    </source>
</evidence>
<proteinExistence type="predicted"/>